<dbReference type="InterPro" id="IPR016181">
    <property type="entry name" value="Acyl_CoA_acyltransferase"/>
</dbReference>
<dbReference type="PANTHER" id="PTHR42919:SF20">
    <property type="entry name" value="GCN5-RELATED N-ACETYLTRANSFERASE 10, CHLOROPLASTIC"/>
    <property type="match status" value="1"/>
</dbReference>
<dbReference type="PANTHER" id="PTHR42919">
    <property type="entry name" value="N-ALPHA-ACETYLTRANSFERASE"/>
    <property type="match status" value="1"/>
</dbReference>
<dbReference type="CDD" id="cd04301">
    <property type="entry name" value="NAT_SF"/>
    <property type="match status" value="1"/>
</dbReference>
<organism evidence="2 3">
    <name type="scientific">Anabaenopsis circularis NIES-21</name>
    <dbReference type="NCBI Taxonomy" id="1085406"/>
    <lineage>
        <taxon>Bacteria</taxon>
        <taxon>Bacillati</taxon>
        <taxon>Cyanobacteriota</taxon>
        <taxon>Cyanophyceae</taxon>
        <taxon>Nostocales</taxon>
        <taxon>Nodulariaceae</taxon>
        <taxon>Anabaenopsis</taxon>
    </lineage>
</organism>
<dbReference type="Gene3D" id="3.40.630.30">
    <property type="match status" value="1"/>
</dbReference>
<dbReference type="GO" id="GO:0008080">
    <property type="term" value="F:N-acetyltransferase activity"/>
    <property type="evidence" value="ECO:0007669"/>
    <property type="project" value="TreeGrafter"/>
</dbReference>
<dbReference type="Proteomes" id="UP000218287">
    <property type="component" value="Chromosome"/>
</dbReference>
<dbReference type="OrthoDB" id="482525at2"/>
<sequence>MTSWFFDSSHEQPLTSAAHQASQQFQIRAATPTDLTAISQIIAESFHSQTGFWGWAFPLLRLGIYEDFRNRLSSPAPHHICLVAVDTTIAGANNLVGTVELGLRFHDSWKQNGKSFLYLSNLAVDQKYRRNGVASKLLLSCETLCQEWGFKDLYLHVLEDNHQARQLYFKLGYKMYKVESNWNLFFLQRSRQIFLHKHLNFDSSD</sequence>
<keyword evidence="3" id="KW-1185">Reference proteome</keyword>
<feature type="domain" description="N-acetyltransferase" evidence="1">
    <location>
        <begin position="25"/>
        <end position="192"/>
    </location>
</feature>
<gene>
    <name evidence="2" type="ORF">NIES21_22860</name>
</gene>
<dbReference type="InterPro" id="IPR000182">
    <property type="entry name" value="GNAT_dom"/>
</dbReference>
<evidence type="ECO:0000259" key="1">
    <source>
        <dbReference type="PROSITE" id="PS51186"/>
    </source>
</evidence>
<evidence type="ECO:0000313" key="2">
    <source>
        <dbReference type="EMBL" id="BAY16457.1"/>
    </source>
</evidence>
<evidence type="ECO:0000313" key="3">
    <source>
        <dbReference type="Proteomes" id="UP000218287"/>
    </source>
</evidence>
<accession>A0A1Z4GG40</accession>
<name>A0A1Z4GG40_9CYAN</name>
<reference evidence="2 3" key="1">
    <citation type="submission" date="2017-06" db="EMBL/GenBank/DDBJ databases">
        <title>Genome sequencing of cyanobaciteial culture collection at National Institute for Environmental Studies (NIES).</title>
        <authorList>
            <person name="Hirose Y."/>
            <person name="Shimura Y."/>
            <person name="Fujisawa T."/>
            <person name="Nakamura Y."/>
            <person name="Kawachi M."/>
        </authorList>
    </citation>
    <scope>NUCLEOTIDE SEQUENCE [LARGE SCALE GENOMIC DNA]</scope>
    <source>
        <strain evidence="2 3">NIES-21</strain>
    </source>
</reference>
<proteinExistence type="predicted"/>
<protein>
    <submittedName>
        <fullName evidence="2">GCN5-related N-acetyltransferase</fullName>
    </submittedName>
</protein>
<dbReference type="SUPFAM" id="SSF55729">
    <property type="entry name" value="Acyl-CoA N-acyltransferases (Nat)"/>
    <property type="match status" value="1"/>
</dbReference>
<keyword evidence="2" id="KW-0808">Transferase</keyword>
<dbReference type="Pfam" id="PF00583">
    <property type="entry name" value="Acetyltransf_1"/>
    <property type="match status" value="1"/>
</dbReference>
<dbReference type="EMBL" id="AP018174">
    <property type="protein sequence ID" value="BAY16457.1"/>
    <property type="molecule type" value="Genomic_DNA"/>
</dbReference>
<dbReference type="GO" id="GO:0031415">
    <property type="term" value="C:NatA complex"/>
    <property type="evidence" value="ECO:0007669"/>
    <property type="project" value="TreeGrafter"/>
</dbReference>
<dbReference type="PROSITE" id="PS51186">
    <property type="entry name" value="GNAT"/>
    <property type="match status" value="1"/>
</dbReference>
<dbReference type="InterPro" id="IPR051556">
    <property type="entry name" value="N-term/lysine_N-AcTrnsfr"/>
</dbReference>
<dbReference type="GO" id="GO:0007064">
    <property type="term" value="P:mitotic sister chromatid cohesion"/>
    <property type="evidence" value="ECO:0007669"/>
    <property type="project" value="TreeGrafter"/>
</dbReference>
<dbReference type="AlphaFoldDB" id="A0A1Z4GG40"/>